<dbReference type="InterPro" id="IPR011767">
    <property type="entry name" value="GLR_AS"/>
</dbReference>
<protein>
    <submittedName>
        <fullName evidence="3">Uncharacterized protein</fullName>
    </submittedName>
</protein>
<dbReference type="PROSITE" id="PS00195">
    <property type="entry name" value="GLUTAREDOXIN_1"/>
    <property type="match status" value="1"/>
</dbReference>
<evidence type="ECO:0000256" key="2">
    <source>
        <dbReference type="SAM" id="SignalP"/>
    </source>
</evidence>
<comment type="caution">
    <text evidence="3">The sequence shown here is derived from an EMBL/GenBank/DDBJ whole genome shotgun (WGS) entry which is preliminary data.</text>
</comment>
<keyword evidence="1" id="KW-1133">Transmembrane helix</keyword>
<dbReference type="Proteomes" id="UP000070457">
    <property type="component" value="Unassembled WGS sequence"/>
</dbReference>
<feature type="chain" id="PRO_5007475327" evidence="2">
    <location>
        <begin position="26"/>
        <end position="380"/>
    </location>
</feature>
<dbReference type="STRING" id="1617426.TR69_WS6001001343"/>
<evidence type="ECO:0000313" key="3">
    <source>
        <dbReference type="EMBL" id="KXK26049.1"/>
    </source>
</evidence>
<feature type="transmembrane region" description="Helical" evidence="1">
    <location>
        <begin position="354"/>
        <end position="372"/>
    </location>
</feature>
<feature type="signal peptide" evidence="2">
    <location>
        <begin position="1"/>
        <end position="25"/>
    </location>
</feature>
<keyword evidence="1" id="KW-0812">Transmembrane</keyword>
<feature type="transmembrane region" description="Helical" evidence="1">
    <location>
        <begin position="322"/>
        <end position="342"/>
    </location>
</feature>
<accession>A0A136LWM7</accession>
<dbReference type="InterPro" id="IPR036249">
    <property type="entry name" value="Thioredoxin-like_sf"/>
</dbReference>
<feature type="transmembrane region" description="Helical" evidence="1">
    <location>
        <begin position="212"/>
        <end position="236"/>
    </location>
</feature>
<proteinExistence type="predicted"/>
<feature type="transmembrane region" description="Helical" evidence="1">
    <location>
        <begin position="187"/>
        <end position="206"/>
    </location>
</feature>
<keyword evidence="1" id="KW-0472">Membrane</keyword>
<name>A0A136LWM7_9BACT</name>
<dbReference type="SUPFAM" id="SSF52833">
    <property type="entry name" value="Thioredoxin-like"/>
    <property type="match status" value="1"/>
</dbReference>
<keyword evidence="2" id="KW-0732">Signal</keyword>
<gene>
    <name evidence="3" type="ORF">TR69_WS6001001343</name>
</gene>
<dbReference type="AlphaFoldDB" id="A0A136LWM7"/>
<evidence type="ECO:0000313" key="4">
    <source>
        <dbReference type="Proteomes" id="UP000070457"/>
    </source>
</evidence>
<dbReference type="PROSITE" id="PS51354">
    <property type="entry name" value="GLUTAREDOXIN_2"/>
    <property type="match status" value="1"/>
</dbReference>
<feature type="transmembrane region" description="Helical" evidence="1">
    <location>
        <begin position="273"/>
        <end position="302"/>
    </location>
</feature>
<feature type="transmembrane region" description="Helical" evidence="1">
    <location>
        <begin position="150"/>
        <end position="175"/>
    </location>
</feature>
<dbReference type="Gene3D" id="3.40.30.10">
    <property type="entry name" value="Glutaredoxin"/>
    <property type="match status" value="1"/>
</dbReference>
<sequence length="380" mass="42407">MKPVRILLLLLTAAVFLVSAGFVSASDQVTLELYWGEGCPHCAKAKPFLEQLAESDERIDLVMFEVYRNPDNYGRMLERVNESGITDFGVPLVFIGDEYVIGYNSDETTGAYIRSIALGQLDSEPGSYPDDEETVNVPLLNEVDPRSVSLPLLAVVLGIVDGFNPCALWALLFLISLLIGTEDRKKLILLGSLFILTSGVVYFLFMTAWFNLFVILGFIPLIRYLVGAAALGAAYYNLREWWNKRKGGCEKGDKAKRSRVFERAKRAVHSSNLLLAAAGIILLALSVNLIELMCSAGLPAIFTHVLSLNQLQVWEYYGLMMIYILFFMIDDLVIFLMAVFTFRIVGIDSKYGRLSRLIGGVLMALIGLLLIFRPEWLQFG</sequence>
<evidence type="ECO:0000256" key="1">
    <source>
        <dbReference type="SAM" id="Phobius"/>
    </source>
</evidence>
<reference evidence="3 4" key="1">
    <citation type="submission" date="2015-02" db="EMBL/GenBank/DDBJ databases">
        <title>Improved understanding of the partial-nitritation anammox process through 23 genomes representing the majority of the microbial community.</title>
        <authorList>
            <person name="Speth D.R."/>
            <person name="In T Zandt M."/>
            <person name="Guerrero Cruz S."/>
            <person name="Jetten M.S."/>
            <person name="Dutilh B.E."/>
        </authorList>
    </citation>
    <scope>NUCLEOTIDE SEQUENCE [LARGE SCALE GENOMIC DNA]</scope>
    <source>
        <strain evidence="3">OLB20</strain>
    </source>
</reference>
<dbReference type="EMBL" id="JYNZ01000005">
    <property type="protein sequence ID" value="KXK26049.1"/>
    <property type="molecule type" value="Genomic_DNA"/>
</dbReference>
<organism evidence="3 4">
    <name type="scientific">candidate division WS6 bacterium OLB20</name>
    <dbReference type="NCBI Taxonomy" id="1617426"/>
    <lineage>
        <taxon>Bacteria</taxon>
        <taxon>Candidatus Dojkabacteria</taxon>
    </lineage>
</organism>